<dbReference type="PROSITE" id="PS50109">
    <property type="entry name" value="HIS_KIN"/>
    <property type="match status" value="1"/>
</dbReference>
<dbReference type="EMBL" id="CABVHQ010000095">
    <property type="protein sequence ID" value="VVO37558.1"/>
    <property type="molecule type" value="Genomic_DNA"/>
</dbReference>
<dbReference type="InterPro" id="IPR036097">
    <property type="entry name" value="HisK_dim/P_sf"/>
</dbReference>
<dbReference type="Gene3D" id="1.10.287.130">
    <property type="match status" value="1"/>
</dbReference>
<dbReference type="SUPFAM" id="SSF47226">
    <property type="entry name" value="Histidine-containing phosphotransfer domain, HPT domain"/>
    <property type="match status" value="1"/>
</dbReference>
<feature type="domain" description="Histidine kinase" evidence="20">
    <location>
        <begin position="594"/>
        <end position="817"/>
    </location>
</feature>
<evidence type="ECO:0000256" key="13">
    <source>
        <dbReference type="ARBA" id="ARBA00022989"/>
    </source>
</evidence>
<dbReference type="Pfam" id="PF02518">
    <property type="entry name" value="HATPase_c"/>
    <property type="match status" value="1"/>
</dbReference>
<keyword evidence="18" id="KW-0175">Coiled coil</keyword>
<dbReference type="Gene3D" id="1.20.120.160">
    <property type="entry name" value="HPT domain"/>
    <property type="match status" value="1"/>
</dbReference>
<dbReference type="EC" id="2.7.13.3" evidence="3"/>
<dbReference type="Proteomes" id="UP000337909">
    <property type="component" value="Unassembled WGS sequence"/>
</dbReference>
<feature type="domain" description="Response regulatory" evidence="21">
    <location>
        <begin position="839"/>
        <end position="958"/>
    </location>
</feature>
<dbReference type="PROSITE" id="PS50894">
    <property type="entry name" value="HPT"/>
    <property type="match status" value="1"/>
</dbReference>
<keyword evidence="4" id="KW-1003">Cell membrane</keyword>
<dbReference type="AlphaFoldDB" id="A0A5E7FDK8"/>
<feature type="chain" id="PRO_5022715215" description="histidine kinase" evidence="19">
    <location>
        <begin position="27"/>
        <end position="1082"/>
    </location>
</feature>
<evidence type="ECO:0000256" key="10">
    <source>
        <dbReference type="ARBA" id="ARBA00022741"/>
    </source>
</evidence>
<evidence type="ECO:0000259" key="22">
    <source>
        <dbReference type="PROSITE" id="PS50894"/>
    </source>
</evidence>
<dbReference type="GO" id="GO:0005524">
    <property type="term" value="F:ATP binding"/>
    <property type="evidence" value="ECO:0007669"/>
    <property type="project" value="UniProtKB-KW"/>
</dbReference>
<keyword evidence="14" id="KW-0902">Two-component regulatory system</keyword>
<dbReference type="RefSeq" id="WP_150645234.1">
    <property type="nucleotide sequence ID" value="NZ_CABVHQ010000095.1"/>
</dbReference>
<dbReference type="SUPFAM" id="SSF52172">
    <property type="entry name" value="CheY-like"/>
    <property type="match status" value="1"/>
</dbReference>
<dbReference type="FunFam" id="3.30.565.10:FF:000010">
    <property type="entry name" value="Sensor histidine kinase RcsC"/>
    <property type="match status" value="1"/>
</dbReference>
<dbReference type="Pfam" id="PF00512">
    <property type="entry name" value="HisKA"/>
    <property type="match status" value="1"/>
</dbReference>
<gene>
    <name evidence="23" type="primary">rcsC_18</name>
    <name evidence="23" type="ORF">PS691_05442</name>
</gene>
<evidence type="ECO:0000256" key="1">
    <source>
        <dbReference type="ARBA" id="ARBA00000085"/>
    </source>
</evidence>
<dbReference type="GO" id="GO:0009927">
    <property type="term" value="F:histidine phosphotransfer kinase activity"/>
    <property type="evidence" value="ECO:0007669"/>
    <property type="project" value="TreeGrafter"/>
</dbReference>
<dbReference type="PRINTS" id="PR00344">
    <property type="entry name" value="BCTRLSENSOR"/>
</dbReference>
<keyword evidence="7 23" id="KW-0808">Transferase</keyword>
<dbReference type="Pfam" id="PF01627">
    <property type="entry name" value="Hpt"/>
    <property type="match status" value="1"/>
</dbReference>
<feature type="modified residue" description="4-aspartylphosphate" evidence="17">
    <location>
        <position position="888"/>
    </location>
</feature>
<evidence type="ECO:0000256" key="15">
    <source>
        <dbReference type="ARBA" id="ARBA00023136"/>
    </source>
</evidence>
<evidence type="ECO:0000256" key="5">
    <source>
        <dbReference type="ARBA" id="ARBA00022519"/>
    </source>
</evidence>
<dbReference type="SMART" id="SM00448">
    <property type="entry name" value="REC"/>
    <property type="match status" value="1"/>
</dbReference>
<dbReference type="InterPro" id="IPR049871">
    <property type="entry name" value="BvgS-like_periplasmic2"/>
</dbReference>
<organism evidence="23 24">
    <name type="scientific">Pseudomonas fluorescens</name>
    <dbReference type="NCBI Taxonomy" id="294"/>
    <lineage>
        <taxon>Bacteria</taxon>
        <taxon>Pseudomonadati</taxon>
        <taxon>Pseudomonadota</taxon>
        <taxon>Gammaproteobacteria</taxon>
        <taxon>Pseudomonadales</taxon>
        <taxon>Pseudomonadaceae</taxon>
        <taxon>Pseudomonas</taxon>
    </lineage>
</organism>
<keyword evidence="15" id="KW-0472">Membrane</keyword>
<evidence type="ECO:0000256" key="19">
    <source>
        <dbReference type="SAM" id="SignalP"/>
    </source>
</evidence>
<keyword evidence="8" id="KW-0812">Transmembrane</keyword>
<dbReference type="Gene3D" id="3.40.190.10">
    <property type="entry name" value="Periplasmic binding protein-like II"/>
    <property type="match status" value="4"/>
</dbReference>
<dbReference type="Pfam" id="PF00072">
    <property type="entry name" value="Response_reg"/>
    <property type="match status" value="1"/>
</dbReference>
<keyword evidence="6 17" id="KW-0597">Phosphoprotein</keyword>
<dbReference type="GO" id="GO:0000155">
    <property type="term" value="F:phosphorelay sensor kinase activity"/>
    <property type="evidence" value="ECO:0007669"/>
    <property type="project" value="InterPro"/>
</dbReference>
<evidence type="ECO:0000256" key="2">
    <source>
        <dbReference type="ARBA" id="ARBA00004429"/>
    </source>
</evidence>
<evidence type="ECO:0000256" key="12">
    <source>
        <dbReference type="ARBA" id="ARBA00022840"/>
    </source>
</evidence>
<keyword evidence="10" id="KW-0547">Nucleotide-binding</keyword>
<dbReference type="Pfam" id="PF00497">
    <property type="entry name" value="SBP_bac_3"/>
    <property type="match status" value="2"/>
</dbReference>
<dbReference type="InterPro" id="IPR036890">
    <property type="entry name" value="HATPase_C_sf"/>
</dbReference>
<keyword evidence="5" id="KW-0997">Cell inner membrane</keyword>
<evidence type="ECO:0000313" key="24">
    <source>
        <dbReference type="Proteomes" id="UP000337909"/>
    </source>
</evidence>
<dbReference type="InterPro" id="IPR001638">
    <property type="entry name" value="Solute-binding_3/MltF_N"/>
</dbReference>
<sequence length="1082" mass="119956" precursor="true">MKTILRKGLAAWILLGLLLLWSSASAETQALHLLGRSKVQDYRVELDEADWRWLRSKGELRLGASAPDYAPFDLTLNNQDFEGITADYADLLAQLLHIRIDVLRYESREAVIGALKRGELDLLGTANGFEAADPQLAMSEAYAEDLPTLVTRIGDSSELPPDLAGKRVAMLNHYLPPQAVRDFYPDASLQLYPSTLSAIGAVAFGQADVYLGDSISANYLINNNYLNNVQLTDFSRLEMNPFAFAMDRENQRLRRIVDAALAVIPIGERMTILRRWSSGSSSFTGQQMLHFSVSEQRWLEEHPRLKVAIIDDFVPLSFIDEKGKLLGLSAQVLARISLRTGLKFDVLRGSSLNEQIEKVQEGEADLLAVITPSSERESELRFTRPYLVNPFVLVTSTRAASPDTLDDMAGKSLALVRGNGLREFILATVPGIRLIDVQSQAQAMEQVAKGEADAALNSLISARYMISRRYRDRLRITSTVGTEPARISFATNRGALELYSILNKALLSIPPEEMDELANRWRNEVAVADSYWLRNRPAIVRGFALAAGLLLLALSWIAYQRRLIRTRQQLLQQLQEAKDAADDANRAKTRFLATMSHEIRTPMNALIGMLELAMKRAAQGVTDRFSIGVASAAARDLLDLIGDILDIARIESGHLSLTPERAHFRTLVESVVRVFEGLARDKLLRLVLELDHKSDREVLIDPLRFKQIVSNVLSNAIKFTDTGEVRLKVQVEPGLQAGHLAICLRVEDTGIGISVHDQQRLFSPFTQVGNPAQSGRSGSGLGLVISRSLCEMMGGTLQLSSVPGQGTQIEVRLQVPALQALAQPTIPVMNELLPAQPLNILVVDDYPANRLLLTQQLSYLGHRIVEAEDGVQGLECWRNHQFDVVITDCNMPHMSGYELAALIRDEEQARGLEACLILGFTANAQREEKLRCMEAGMDDCLFKPISLQDLNARLASRAPGTTSIPLEESCTQTSAEIDLSGLEQWVGADRTLIDNLLDDLACSNKEDLIQLKNFYANRDRQALRDLAHRIKGGARIVKAQRLILCCEGLEAAIGERDIASLTQAVAALQEAMERLDRFLLQR</sequence>
<feature type="domain" description="HPt" evidence="22">
    <location>
        <begin position="989"/>
        <end position="1082"/>
    </location>
</feature>
<dbReference type="OrthoDB" id="9797243at2"/>
<dbReference type="CDD" id="cd13705">
    <property type="entry name" value="PBP2_BvgS_D1"/>
    <property type="match status" value="1"/>
</dbReference>
<name>A0A5E7FDK8_PSEFL</name>
<dbReference type="InterPro" id="IPR011006">
    <property type="entry name" value="CheY-like_superfamily"/>
</dbReference>
<feature type="modified residue" description="Phosphohistidine" evidence="16">
    <location>
        <position position="1028"/>
    </location>
</feature>
<dbReference type="SMART" id="SM00062">
    <property type="entry name" value="PBPb"/>
    <property type="match status" value="2"/>
</dbReference>
<accession>A0A5E7FDK8</accession>
<evidence type="ECO:0000256" key="17">
    <source>
        <dbReference type="PROSITE-ProRule" id="PRU00169"/>
    </source>
</evidence>
<comment type="subcellular location">
    <subcellularLocation>
        <location evidence="2">Cell inner membrane</location>
        <topology evidence="2">Multi-pass membrane protein</topology>
    </subcellularLocation>
</comment>
<evidence type="ECO:0000256" key="8">
    <source>
        <dbReference type="ARBA" id="ARBA00022692"/>
    </source>
</evidence>
<evidence type="ECO:0000256" key="11">
    <source>
        <dbReference type="ARBA" id="ARBA00022777"/>
    </source>
</evidence>
<dbReference type="PANTHER" id="PTHR43047">
    <property type="entry name" value="TWO-COMPONENT HISTIDINE PROTEIN KINASE"/>
    <property type="match status" value="1"/>
</dbReference>
<protein>
    <recommendedName>
        <fullName evidence="3">histidine kinase</fullName>
        <ecNumber evidence="3">2.7.13.3</ecNumber>
    </recommendedName>
</protein>
<feature type="signal peptide" evidence="19">
    <location>
        <begin position="1"/>
        <end position="26"/>
    </location>
</feature>
<evidence type="ECO:0000259" key="21">
    <source>
        <dbReference type="PROSITE" id="PS50110"/>
    </source>
</evidence>
<evidence type="ECO:0000256" key="3">
    <source>
        <dbReference type="ARBA" id="ARBA00012438"/>
    </source>
</evidence>
<dbReference type="CDD" id="cd00082">
    <property type="entry name" value="HisKA"/>
    <property type="match status" value="1"/>
</dbReference>
<evidence type="ECO:0000256" key="9">
    <source>
        <dbReference type="ARBA" id="ARBA00022729"/>
    </source>
</evidence>
<evidence type="ECO:0000256" key="16">
    <source>
        <dbReference type="PROSITE-ProRule" id="PRU00110"/>
    </source>
</evidence>
<keyword evidence="12" id="KW-0067">ATP-binding</keyword>
<dbReference type="SMART" id="SM00387">
    <property type="entry name" value="HATPase_c"/>
    <property type="match status" value="1"/>
</dbReference>
<dbReference type="InterPro" id="IPR036641">
    <property type="entry name" value="HPT_dom_sf"/>
</dbReference>
<evidence type="ECO:0000256" key="7">
    <source>
        <dbReference type="ARBA" id="ARBA00022679"/>
    </source>
</evidence>
<dbReference type="PROSITE" id="PS50110">
    <property type="entry name" value="RESPONSE_REGULATORY"/>
    <property type="match status" value="1"/>
</dbReference>
<dbReference type="SUPFAM" id="SSF55874">
    <property type="entry name" value="ATPase domain of HSP90 chaperone/DNA topoisomerase II/histidine kinase"/>
    <property type="match status" value="1"/>
</dbReference>
<dbReference type="InterPro" id="IPR049870">
    <property type="entry name" value="BvgS-like_periplasmic1"/>
</dbReference>
<evidence type="ECO:0000256" key="18">
    <source>
        <dbReference type="SAM" id="Coils"/>
    </source>
</evidence>
<dbReference type="CDD" id="cd13707">
    <property type="entry name" value="PBP2_BvgS_D2"/>
    <property type="match status" value="1"/>
</dbReference>
<comment type="catalytic activity">
    <reaction evidence="1">
        <text>ATP + protein L-histidine = ADP + protein N-phospho-L-histidine.</text>
        <dbReference type="EC" id="2.7.13.3"/>
    </reaction>
</comment>
<proteinExistence type="predicted"/>
<keyword evidence="9 19" id="KW-0732">Signal</keyword>
<dbReference type="InterPro" id="IPR008207">
    <property type="entry name" value="Sig_transdc_His_kin_Hpt_dom"/>
</dbReference>
<dbReference type="PANTHER" id="PTHR43047:SF72">
    <property type="entry name" value="OSMOSENSING HISTIDINE PROTEIN KINASE SLN1"/>
    <property type="match status" value="1"/>
</dbReference>
<dbReference type="CDD" id="cd17546">
    <property type="entry name" value="REC_hyHK_CKI1_RcsC-like"/>
    <property type="match status" value="1"/>
</dbReference>
<evidence type="ECO:0000313" key="23">
    <source>
        <dbReference type="EMBL" id="VVO37558.1"/>
    </source>
</evidence>
<dbReference type="SUPFAM" id="SSF53850">
    <property type="entry name" value="Periplasmic binding protein-like II"/>
    <property type="match status" value="2"/>
</dbReference>
<evidence type="ECO:0000259" key="20">
    <source>
        <dbReference type="PROSITE" id="PS50109"/>
    </source>
</evidence>
<dbReference type="InterPro" id="IPR005467">
    <property type="entry name" value="His_kinase_dom"/>
</dbReference>
<dbReference type="GO" id="GO:0005886">
    <property type="term" value="C:plasma membrane"/>
    <property type="evidence" value="ECO:0007669"/>
    <property type="project" value="UniProtKB-SubCell"/>
</dbReference>
<dbReference type="InterPro" id="IPR003594">
    <property type="entry name" value="HATPase_dom"/>
</dbReference>
<dbReference type="InterPro" id="IPR004358">
    <property type="entry name" value="Sig_transdc_His_kin-like_C"/>
</dbReference>
<dbReference type="CDD" id="cd16922">
    <property type="entry name" value="HATPase_EvgS-ArcB-TorS-like"/>
    <property type="match status" value="1"/>
</dbReference>
<keyword evidence="13" id="KW-1133">Transmembrane helix</keyword>
<dbReference type="Gene3D" id="3.30.565.10">
    <property type="entry name" value="Histidine kinase-like ATPase, C-terminal domain"/>
    <property type="match status" value="1"/>
</dbReference>
<dbReference type="Gene3D" id="3.40.50.2300">
    <property type="match status" value="1"/>
</dbReference>
<reference evidence="23 24" key="1">
    <citation type="submission" date="2019-09" db="EMBL/GenBank/DDBJ databases">
        <authorList>
            <person name="Chandra G."/>
            <person name="Truman W A."/>
        </authorList>
    </citation>
    <scope>NUCLEOTIDE SEQUENCE [LARGE SCALE GENOMIC DNA]</scope>
    <source>
        <strain evidence="23">PS691</strain>
    </source>
</reference>
<dbReference type="SMART" id="SM00388">
    <property type="entry name" value="HisKA"/>
    <property type="match status" value="1"/>
</dbReference>
<evidence type="ECO:0000256" key="6">
    <source>
        <dbReference type="ARBA" id="ARBA00022553"/>
    </source>
</evidence>
<keyword evidence="11 23" id="KW-0418">Kinase</keyword>
<dbReference type="InterPro" id="IPR003661">
    <property type="entry name" value="HisK_dim/P_dom"/>
</dbReference>
<evidence type="ECO:0000256" key="14">
    <source>
        <dbReference type="ARBA" id="ARBA00023012"/>
    </source>
</evidence>
<dbReference type="SUPFAM" id="SSF47384">
    <property type="entry name" value="Homodimeric domain of signal transducing histidine kinase"/>
    <property type="match status" value="1"/>
</dbReference>
<dbReference type="InterPro" id="IPR001789">
    <property type="entry name" value="Sig_transdc_resp-reg_receiver"/>
</dbReference>
<evidence type="ECO:0000256" key="4">
    <source>
        <dbReference type="ARBA" id="ARBA00022475"/>
    </source>
</evidence>
<feature type="coiled-coil region" evidence="18">
    <location>
        <begin position="560"/>
        <end position="587"/>
    </location>
</feature>